<dbReference type="InterPro" id="IPR003115">
    <property type="entry name" value="ParB_N"/>
</dbReference>
<dbReference type="SMART" id="SM00470">
    <property type="entry name" value="ParB"/>
    <property type="match status" value="1"/>
</dbReference>
<comment type="caution">
    <text evidence="3">The sequence shown here is derived from an EMBL/GenBank/DDBJ whole genome shotgun (WGS) entry which is preliminary data.</text>
</comment>
<protein>
    <recommendedName>
        <fullName evidence="2">ParB-like N-terminal domain-containing protein</fullName>
    </recommendedName>
</protein>
<reference evidence="4" key="1">
    <citation type="journal article" date="2019" name="Int. J. Syst. Evol. Microbiol.">
        <title>The Global Catalogue of Microorganisms (GCM) 10K type strain sequencing project: providing services to taxonomists for standard genome sequencing and annotation.</title>
        <authorList>
            <consortium name="The Broad Institute Genomics Platform"/>
            <consortium name="The Broad Institute Genome Sequencing Center for Infectious Disease"/>
            <person name="Wu L."/>
            <person name="Ma J."/>
        </authorList>
    </citation>
    <scope>NUCLEOTIDE SEQUENCE [LARGE SCALE GENOMIC DNA]</scope>
    <source>
        <strain evidence="4">JCM 17316</strain>
    </source>
</reference>
<sequence>MSVQPHVDGASHDQPVTIPIDNLLHADSPRLDGEDTDHIRVLAEVGQDLPPILVHRETMRVIDGMHRLRAAKLNGRRHIAVRFFEGPAAGAFVAAVRANISHGLPLSRADREAAAERILASHPGWSDRAIGEAVGLAPTTVARIRGRRADRDGQPQARIGRDGRVRPINGAAGRRLAGRLFAEHPDASLREVAEQAGISPATARDVRERLRRGEDPVPPSWCWPSAGSRPPDAATAPAHRPPDRGGGTAPPTSS</sequence>
<feature type="domain" description="ParB-like N-terminal" evidence="2">
    <location>
        <begin position="16"/>
        <end position="100"/>
    </location>
</feature>
<keyword evidence="4" id="KW-1185">Reference proteome</keyword>
<feature type="region of interest" description="Disordered" evidence="1">
    <location>
        <begin position="145"/>
        <end position="168"/>
    </location>
</feature>
<dbReference type="Gene3D" id="3.90.1530.10">
    <property type="entry name" value="Conserved hypothetical protein from pyrococcus furiosus pfu- 392566-001, ParB domain"/>
    <property type="match status" value="1"/>
</dbReference>
<feature type="region of interest" description="Disordered" evidence="1">
    <location>
        <begin position="192"/>
        <end position="254"/>
    </location>
</feature>
<evidence type="ECO:0000313" key="3">
    <source>
        <dbReference type="EMBL" id="GAA4140394.1"/>
    </source>
</evidence>
<accession>A0ABP7YRU7</accession>
<organism evidence="3 4">
    <name type="scientific">Actinomadura keratinilytica</name>
    <dbReference type="NCBI Taxonomy" id="547461"/>
    <lineage>
        <taxon>Bacteria</taxon>
        <taxon>Bacillati</taxon>
        <taxon>Actinomycetota</taxon>
        <taxon>Actinomycetes</taxon>
        <taxon>Streptosporangiales</taxon>
        <taxon>Thermomonosporaceae</taxon>
        <taxon>Actinomadura</taxon>
    </lineage>
</organism>
<dbReference type="Proteomes" id="UP001500266">
    <property type="component" value="Unassembled WGS sequence"/>
</dbReference>
<evidence type="ECO:0000259" key="2">
    <source>
        <dbReference type="SMART" id="SM00470"/>
    </source>
</evidence>
<dbReference type="InterPro" id="IPR036086">
    <property type="entry name" value="ParB/Sulfiredoxin_sf"/>
</dbReference>
<feature type="compositionally biased region" description="Basic and acidic residues" evidence="1">
    <location>
        <begin position="147"/>
        <end position="165"/>
    </location>
</feature>
<proteinExistence type="predicted"/>
<evidence type="ECO:0000256" key="1">
    <source>
        <dbReference type="SAM" id="MobiDB-lite"/>
    </source>
</evidence>
<feature type="compositionally biased region" description="Basic and acidic residues" evidence="1">
    <location>
        <begin position="204"/>
        <end position="215"/>
    </location>
</feature>
<dbReference type="SUPFAM" id="SSF110849">
    <property type="entry name" value="ParB/Sulfiredoxin"/>
    <property type="match status" value="1"/>
</dbReference>
<dbReference type="EMBL" id="BAABDO010000033">
    <property type="protein sequence ID" value="GAA4140394.1"/>
    <property type="molecule type" value="Genomic_DNA"/>
</dbReference>
<dbReference type="RefSeq" id="WP_345021246.1">
    <property type="nucleotide sequence ID" value="NZ_BAABDO010000033.1"/>
</dbReference>
<name>A0ABP7YRU7_9ACTN</name>
<gene>
    <name evidence="3" type="ORF">GCM10022416_27440</name>
</gene>
<evidence type="ECO:0000313" key="4">
    <source>
        <dbReference type="Proteomes" id="UP001500266"/>
    </source>
</evidence>